<dbReference type="Pfam" id="PF08486">
    <property type="entry name" value="SpoIID"/>
    <property type="match status" value="1"/>
</dbReference>
<reference evidence="2 3" key="1">
    <citation type="journal article" date="2016" name="Nat. Commun.">
        <title>Thousands of microbial genomes shed light on interconnected biogeochemical processes in an aquifer system.</title>
        <authorList>
            <person name="Anantharaman K."/>
            <person name="Brown C.T."/>
            <person name="Hug L.A."/>
            <person name="Sharon I."/>
            <person name="Castelle C.J."/>
            <person name="Probst A.J."/>
            <person name="Thomas B.C."/>
            <person name="Singh A."/>
            <person name="Wilkins M.J."/>
            <person name="Karaoz U."/>
            <person name="Brodie E.L."/>
            <person name="Williams K.H."/>
            <person name="Hubbard S.S."/>
            <person name="Banfield J.F."/>
        </authorList>
    </citation>
    <scope>NUCLEOTIDE SEQUENCE [LARGE SCALE GENOMIC DNA]</scope>
</reference>
<protein>
    <recommendedName>
        <fullName evidence="1">Sporulation stage II protein D amidase enhancer LytB N-terminal domain-containing protein</fullName>
    </recommendedName>
</protein>
<dbReference type="Gene3D" id="2.60.40.10">
    <property type="entry name" value="Immunoglobulins"/>
    <property type="match status" value="1"/>
</dbReference>
<comment type="caution">
    <text evidence="2">The sequence shown here is derived from an EMBL/GenBank/DDBJ whole genome shotgun (WGS) entry which is preliminary data.</text>
</comment>
<feature type="domain" description="Sporulation stage II protein D amidase enhancer LytB N-terminal" evidence="1">
    <location>
        <begin position="295"/>
        <end position="384"/>
    </location>
</feature>
<proteinExistence type="predicted"/>
<gene>
    <name evidence="2" type="ORF">A3I42_01010</name>
</gene>
<dbReference type="PROSITE" id="PS50890">
    <property type="entry name" value="PUA"/>
    <property type="match status" value="1"/>
</dbReference>
<dbReference type="InterPro" id="IPR013693">
    <property type="entry name" value="SpoIID/LytB_N"/>
</dbReference>
<evidence type="ECO:0000313" key="2">
    <source>
        <dbReference type="EMBL" id="OGL87751.1"/>
    </source>
</evidence>
<evidence type="ECO:0000259" key="1">
    <source>
        <dbReference type="Pfam" id="PF08486"/>
    </source>
</evidence>
<dbReference type="EMBL" id="MGER01000060">
    <property type="protein sequence ID" value="OGL87751.1"/>
    <property type="molecule type" value="Genomic_DNA"/>
</dbReference>
<dbReference type="Proteomes" id="UP000178264">
    <property type="component" value="Unassembled WGS sequence"/>
</dbReference>
<dbReference type="AlphaFoldDB" id="A0A1F7VBB3"/>
<accession>A0A1F7VBB3</accession>
<evidence type="ECO:0000313" key="3">
    <source>
        <dbReference type="Proteomes" id="UP000178264"/>
    </source>
</evidence>
<dbReference type="InterPro" id="IPR013783">
    <property type="entry name" value="Ig-like_fold"/>
</dbReference>
<organism evidence="2 3">
    <name type="scientific">Candidatus Uhrbacteria bacterium RIFCSPLOWO2_02_FULL_49_11</name>
    <dbReference type="NCBI Taxonomy" id="1802409"/>
    <lineage>
        <taxon>Bacteria</taxon>
        <taxon>Candidatus Uhriibacteriota</taxon>
    </lineage>
</organism>
<sequence length="469" mass="51186">MKKVFTTLSIIITTGVVIMTGFYGSSVRAAQPTALVTNAGASVIHLVPEQEKKLAFQFLNTGTATWRSSGASPIRFRFKGFGASFFHSSWVSQEIPTRLSEPAVKPGEIGTFMVTVQAPPAEGYYLIAPYLLLGSAPVLHDRIELDMQVEIPRPKSAPQPSSSSASEAASASGGFVAGMSTAPLLDREPTIRVGLFVADAPVTIAAESTMSLTSGGVLLETVGPGTFVTVTGNSARFTYTLPNGVTRETSASLRFDALGGILDIPSLEQRAEWNKNINDNRFRGILELYYADNTQRYWIVNELPMEQYLKGLAETSQGAPPEYHKALSIATRTYALYHWYAKNKHGGHFDVDAKYDQVYRGYGAEQRLTDFEKAIEATRGIVATIGDDVVVTPYFSQSDGRTRAWSEVWSGNKPHLVSVPVPWDQGRALYGHGVGMSNMGAAAMAREGKTFEEILKYFYTGITLRKAYE</sequence>
<name>A0A1F7VBB3_9BACT</name>